<dbReference type="RefSeq" id="WP_310064156.1">
    <property type="nucleotide sequence ID" value="NZ_JAVDVY010000003.1"/>
</dbReference>
<gene>
    <name evidence="1" type="ORF">J2X06_003238</name>
</gene>
<evidence type="ECO:0000313" key="1">
    <source>
        <dbReference type="EMBL" id="MDR7136020.1"/>
    </source>
</evidence>
<keyword evidence="2" id="KW-1185">Reference proteome</keyword>
<proteinExistence type="predicted"/>
<name>A0ABU1WF36_9GAMM</name>
<evidence type="ECO:0000313" key="2">
    <source>
        <dbReference type="Proteomes" id="UP001251524"/>
    </source>
</evidence>
<organism evidence="1 2">
    <name type="scientific">Lysobacter niastensis</name>
    <dbReference type="NCBI Taxonomy" id="380629"/>
    <lineage>
        <taxon>Bacteria</taxon>
        <taxon>Pseudomonadati</taxon>
        <taxon>Pseudomonadota</taxon>
        <taxon>Gammaproteobacteria</taxon>
        <taxon>Lysobacterales</taxon>
        <taxon>Lysobacteraceae</taxon>
        <taxon>Lysobacter</taxon>
    </lineage>
</organism>
<evidence type="ECO:0008006" key="3">
    <source>
        <dbReference type="Google" id="ProtNLM"/>
    </source>
</evidence>
<sequence length="116" mass="12689">MKTFLAIYTGSPSGMDAWKALDATQRAAKEKSGKEAWMAWVEKHRSAIVDGGAPLGKTRRVSADGIADIRNQMTAYTIVRADSHEAAAKLFDQHPHFTIFPGDGVEIMECLPMPDV</sequence>
<accession>A0ABU1WF36</accession>
<comment type="caution">
    <text evidence="1">The sequence shown here is derived from an EMBL/GenBank/DDBJ whole genome shotgun (WGS) entry which is preliminary data.</text>
</comment>
<reference evidence="1 2" key="1">
    <citation type="submission" date="2023-07" db="EMBL/GenBank/DDBJ databases">
        <title>Sorghum-associated microbial communities from plants grown in Nebraska, USA.</title>
        <authorList>
            <person name="Schachtman D."/>
        </authorList>
    </citation>
    <scope>NUCLEOTIDE SEQUENCE [LARGE SCALE GENOMIC DNA]</scope>
    <source>
        <strain evidence="1 2">BE198</strain>
    </source>
</reference>
<dbReference type="Proteomes" id="UP001251524">
    <property type="component" value="Unassembled WGS sequence"/>
</dbReference>
<protein>
    <recommendedName>
        <fullName evidence="3">YCII-related domain-containing protein</fullName>
    </recommendedName>
</protein>
<dbReference type="EMBL" id="JAVDVY010000003">
    <property type="protein sequence ID" value="MDR7136020.1"/>
    <property type="molecule type" value="Genomic_DNA"/>
</dbReference>